<evidence type="ECO:0000256" key="8">
    <source>
        <dbReference type="RuleBase" id="RU361257"/>
    </source>
</evidence>
<keyword evidence="10" id="KW-1185">Reference proteome</keyword>
<dbReference type="RefSeq" id="WP_254101394.1">
    <property type="nucleotide sequence ID" value="NZ_JANATA010000018.1"/>
</dbReference>
<dbReference type="GO" id="GO:0009007">
    <property type="term" value="F:site-specific DNA-methyltransferase (adenine-specific) activity"/>
    <property type="evidence" value="ECO:0007669"/>
    <property type="project" value="UniProtKB-UniRule"/>
</dbReference>
<evidence type="ECO:0000256" key="3">
    <source>
        <dbReference type="ARBA" id="ARBA00022603"/>
    </source>
</evidence>
<evidence type="ECO:0000256" key="7">
    <source>
        <dbReference type="PIRSR" id="PIRSR000398-1"/>
    </source>
</evidence>
<accession>A0AA41WZD0</accession>
<feature type="binding site" evidence="7">
    <location>
        <position position="12"/>
    </location>
    <ligand>
        <name>S-adenosyl-L-methionine</name>
        <dbReference type="ChEBI" id="CHEBI:59789"/>
    </ligand>
</feature>
<dbReference type="InterPro" id="IPR023095">
    <property type="entry name" value="Ade_MeTrfase_dom_2"/>
</dbReference>
<evidence type="ECO:0000256" key="2">
    <source>
        <dbReference type="ARBA" id="ARBA00011900"/>
    </source>
</evidence>
<dbReference type="GO" id="GO:0006298">
    <property type="term" value="P:mismatch repair"/>
    <property type="evidence" value="ECO:0007669"/>
    <property type="project" value="TreeGrafter"/>
</dbReference>
<dbReference type="InterPro" id="IPR002052">
    <property type="entry name" value="DNA_methylase_N6_adenine_CS"/>
</dbReference>
<evidence type="ECO:0000256" key="5">
    <source>
        <dbReference type="ARBA" id="ARBA00022691"/>
    </source>
</evidence>
<dbReference type="PROSITE" id="PS00092">
    <property type="entry name" value="N6_MTASE"/>
    <property type="match status" value="1"/>
</dbReference>
<keyword evidence="5 8" id="KW-0949">S-adenosyl-L-methionine</keyword>
<dbReference type="GO" id="GO:0043565">
    <property type="term" value="F:sequence-specific DNA binding"/>
    <property type="evidence" value="ECO:0007669"/>
    <property type="project" value="TreeGrafter"/>
</dbReference>
<dbReference type="InterPro" id="IPR029063">
    <property type="entry name" value="SAM-dependent_MTases_sf"/>
</dbReference>
<dbReference type="EMBL" id="JANATA010000018">
    <property type="protein sequence ID" value="MCP3429267.1"/>
    <property type="molecule type" value="Genomic_DNA"/>
</dbReference>
<dbReference type="AlphaFoldDB" id="A0AA41WZD0"/>
<feature type="binding site" evidence="7">
    <location>
        <position position="185"/>
    </location>
    <ligand>
        <name>S-adenosyl-L-methionine</name>
        <dbReference type="ChEBI" id="CHEBI:59789"/>
    </ligand>
</feature>
<dbReference type="GO" id="GO:1904047">
    <property type="term" value="F:S-adenosyl-L-methionine binding"/>
    <property type="evidence" value="ECO:0007669"/>
    <property type="project" value="TreeGrafter"/>
</dbReference>
<dbReference type="PANTHER" id="PTHR30481">
    <property type="entry name" value="DNA ADENINE METHYLASE"/>
    <property type="match status" value="1"/>
</dbReference>
<dbReference type="EC" id="2.1.1.72" evidence="2 8"/>
<comment type="catalytic activity">
    <reaction evidence="6 8">
        <text>a 2'-deoxyadenosine in DNA + S-adenosyl-L-methionine = an N(6)-methyl-2'-deoxyadenosine in DNA + S-adenosyl-L-homocysteine + H(+)</text>
        <dbReference type="Rhea" id="RHEA:15197"/>
        <dbReference type="Rhea" id="RHEA-COMP:12418"/>
        <dbReference type="Rhea" id="RHEA-COMP:12419"/>
        <dbReference type="ChEBI" id="CHEBI:15378"/>
        <dbReference type="ChEBI" id="CHEBI:57856"/>
        <dbReference type="ChEBI" id="CHEBI:59789"/>
        <dbReference type="ChEBI" id="CHEBI:90615"/>
        <dbReference type="ChEBI" id="CHEBI:90616"/>
        <dbReference type="EC" id="2.1.1.72"/>
    </reaction>
</comment>
<dbReference type="InterPro" id="IPR012263">
    <property type="entry name" value="M_m6A_EcoRV"/>
</dbReference>
<organism evidence="9 10">
    <name type="scientific">Opacimonas viscosa</name>
    <dbReference type="NCBI Taxonomy" id="2961944"/>
    <lineage>
        <taxon>Bacteria</taxon>
        <taxon>Pseudomonadati</taxon>
        <taxon>Pseudomonadota</taxon>
        <taxon>Gammaproteobacteria</taxon>
        <taxon>Alteromonadales</taxon>
        <taxon>Alteromonadaceae</taxon>
        <taxon>Opacimonas</taxon>
    </lineage>
</organism>
<comment type="caution">
    <text evidence="9">The sequence shown here is derived from an EMBL/GenBank/DDBJ whole genome shotgun (WGS) entry which is preliminary data.</text>
</comment>
<dbReference type="PRINTS" id="PR00505">
    <property type="entry name" value="D12N6MTFRASE"/>
</dbReference>
<feature type="binding site" evidence="7">
    <location>
        <position position="58"/>
    </location>
    <ligand>
        <name>S-adenosyl-L-methionine</name>
        <dbReference type="ChEBI" id="CHEBI:59789"/>
    </ligand>
</feature>
<dbReference type="SUPFAM" id="SSF53335">
    <property type="entry name" value="S-adenosyl-L-methionine-dependent methyltransferases"/>
    <property type="match status" value="1"/>
</dbReference>
<evidence type="ECO:0000313" key="9">
    <source>
        <dbReference type="EMBL" id="MCP3429267.1"/>
    </source>
</evidence>
<dbReference type="GO" id="GO:0032259">
    <property type="term" value="P:methylation"/>
    <property type="evidence" value="ECO:0007669"/>
    <property type="project" value="UniProtKB-KW"/>
</dbReference>
<dbReference type="Pfam" id="PF02086">
    <property type="entry name" value="MethyltransfD12"/>
    <property type="match status" value="1"/>
</dbReference>
<evidence type="ECO:0000313" key="10">
    <source>
        <dbReference type="Proteomes" id="UP001165413"/>
    </source>
</evidence>
<protein>
    <recommendedName>
        <fullName evidence="2 8">Site-specific DNA-methyltransferase (adenine-specific)</fullName>
        <ecNumber evidence="2 8">2.1.1.72</ecNumber>
    </recommendedName>
</protein>
<dbReference type="Proteomes" id="UP001165413">
    <property type="component" value="Unassembled WGS sequence"/>
</dbReference>
<dbReference type="GO" id="GO:0009307">
    <property type="term" value="P:DNA restriction-modification system"/>
    <property type="evidence" value="ECO:0007669"/>
    <property type="project" value="InterPro"/>
</dbReference>
<dbReference type="PANTHER" id="PTHR30481:SF3">
    <property type="entry name" value="DNA ADENINE METHYLASE"/>
    <property type="match status" value="1"/>
</dbReference>
<comment type="similarity">
    <text evidence="1 8">Belongs to the N(4)/N(6)-methyltransferase family.</text>
</comment>
<keyword evidence="4 8" id="KW-0808">Transferase</keyword>
<name>A0AA41WZD0_9ALTE</name>
<evidence type="ECO:0000256" key="4">
    <source>
        <dbReference type="ARBA" id="ARBA00022679"/>
    </source>
</evidence>
<dbReference type="InterPro" id="IPR012327">
    <property type="entry name" value="MeTrfase_D12"/>
</dbReference>
<gene>
    <name evidence="9" type="ORF">NLF92_09955</name>
</gene>
<keyword evidence="3 8" id="KW-0489">Methyltransferase</keyword>
<dbReference type="PIRSF" id="PIRSF000398">
    <property type="entry name" value="M_m6A_EcoRV"/>
    <property type="match status" value="1"/>
</dbReference>
<reference evidence="9" key="1">
    <citation type="submission" date="2022-07" db="EMBL/GenBank/DDBJ databases">
        <title>Characterization of the Novel Bacterium Alteromonas immobilis LMIT006 and Alteromonas gregis LMIT007.</title>
        <authorList>
            <person name="Lin X."/>
        </authorList>
    </citation>
    <scope>NUCLEOTIDE SEQUENCE</scope>
    <source>
        <strain evidence="9">LMIT007</strain>
    </source>
</reference>
<feature type="binding site" evidence="7">
    <location>
        <position position="16"/>
    </location>
    <ligand>
        <name>S-adenosyl-L-methionine</name>
        <dbReference type="ChEBI" id="CHEBI:59789"/>
    </ligand>
</feature>
<dbReference type="Gene3D" id="3.40.50.150">
    <property type="entry name" value="Vaccinia Virus protein VP39"/>
    <property type="match status" value="1"/>
</dbReference>
<evidence type="ECO:0000256" key="1">
    <source>
        <dbReference type="ARBA" id="ARBA00006594"/>
    </source>
</evidence>
<sequence length="279" mass="32125">MITPKHRSFLKWAGGKKKLVSDIHHLLPKRQRTRLIEPFVGGGSVFLNLDFDEYLLMDTNADLINLFSIIKTDCADFIDHARRYFTPAHNTPETYYALRQEFNDSSVPMERASLFLYLNRHGYNGLCRYNKSGGYNVPFGRYKKPYFPEDEILFFAQKAKRATFIQGDFAEAFAHANSTDMIYCDPPYAPVKQISNFTAYAGNQFGPGEQKRLVQVTEHVVNQGTVVLISNHDVPFTREIYQTADKIHKLSVHRSISRKGQERVKVGELMALYKKKRSI</sequence>
<evidence type="ECO:0000256" key="6">
    <source>
        <dbReference type="ARBA" id="ARBA00047942"/>
    </source>
</evidence>
<dbReference type="Gene3D" id="1.10.1020.10">
    <property type="entry name" value="Adenine-specific Methyltransferase, Domain 2"/>
    <property type="match status" value="1"/>
</dbReference>
<proteinExistence type="inferred from homology"/>
<dbReference type="NCBIfam" id="TIGR00571">
    <property type="entry name" value="dam"/>
    <property type="match status" value="1"/>
</dbReference>